<evidence type="ECO:0000256" key="4">
    <source>
        <dbReference type="ARBA" id="ARBA00022737"/>
    </source>
</evidence>
<sequence>MQNNYHYSPVNFGRFSRSYNAKIAMTLIIPTAYTRPQKEFRQPCQFQNVDSQDHYVELHAYTDLSYNVESKLNSLSVQAVPSTHQRPIQTGIFSTENAGTQYEPALFDEDGLTEATSSKDYGLFLQAVEPYLNSSLDMNLYADSENALKQDEEDYDAKSQSTLPEIQALSHAKYTRGKAISAVAYANVGKLTLVYMAVAPPNWRNAGFNEDPEAFGDDAASTTFASLCDYHILVWNLADNMAPLAVLVSPHPVTSIDVHPHRNGTVILAGTYAGSLIVYDLDNAYSSIFSEIFVSNAAIDATFSNQEALYNGRNTMTFSQSLSAGAIPQLFYPSVTSSVSSHHALPVTQVKWLPQSSQIVRNGELETSASPLGGLQFTSLAPDGYIKVWSLQCVDRDTTRSDLTVLYPFINILSSSGYPHLGILRPTTIIFPPSDEPSTFFIVGDAFGNLACTTWPVAVAATQAMDDDRRKNEREIAREIGTTDLDAIGSYLLDHPTKGSFVTAFQFFLSTIFHLEYSTTVDNMLLAASGDGCKIWMIDKQCHVQTFDIATKGIKDEQFILRCNYEASSTSGFIVTKDIPNVVSNYSVGNSTSIENLISISQVITNLNLTNASLSNLSGLTIEYNAQDLMSTKRIPNMIVPVTKSLETDFPLFDFYEPVFGYGVIDSTITAACLSQARPSVLYIGNDRGLVSVFDISDRMHEPLLTLQICVGPVTRIQYIRQAIISGVNINMFTQTSLSEMGGGGFNFMEGKTRVKTRDVLLVGDIHGTLHVLEIPKTLRSRVPNERAMLKYKFRRSLEGSHYVSWRRSIRVRAGDEGRAALSTGDDNL</sequence>
<proteinExistence type="predicted"/>
<dbReference type="OrthoDB" id="6619788at2759"/>
<dbReference type="AlphaFoldDB" id="V6U0Y1"/>
<evidence type="ECO:0000256" key="2">
    <source>
        <dbReference type="ARBA" id="ARBA00022490"/>
    </source>
</evidence>
<comment type="subcellular location">
    <subcellularLocation>
        <location evidence="1">Cytoplasm</location>
    </subcellularLocation>
</comment>
<dbReference type="VEuPathDB" id="GiardiaDB:QR46_0517"/>
<dbReference type="GO" id="GO:0060294">
    <property type="term" value="P:cilium movement involved in cell motility"/>
    <property type="evidence" value="ECO:0007669"/>
    <property type="project" value="TreeGrafter"/>
</dbReference>
<dbReference type="SUPFAM" id="SSF50978">
    <property type="entry name" value="WD40 repeat-like"/>
    <property type="match status" value="1"/>
</dbReference>
<evidence type="ECO:0000256" key="1">
    <source>
        <dbReference type="ARBA" id="ARBA00004496"/>
    </source>
</evidence>
<evidence type="ECO:0000313" key="5">
    <source>
        <dbReference type="EMBL" id="ESU44267.1"/>
    </source>
</evidence>
<keyword evidence="2" id="KW-0963">Cytoplasm</keyword>
<evidence type="ECO:0000256" key="3">
    <source>
        <dbReference type="ARBA" id="ARBA00022574"/>
    </source>
</evidence>
<protein>
    <submittedName>
        <fullName evidence="5">Putative WD-repeat family protein</fullName>
    </submittedName>
</protein>
<dbReference type="InterPro" id="IPR050687">
    <property type="entry name" value="Dynein_IC"/>
</dbReference>
<dbReference type="VEuPathDB" id="GiardiaDB:GL50803_0033592"/>
<dbReference type="InterPro" id="IPR036322">
    <property type="entry name" value="WD40_repeat_dom_sf"/>
</dbReference>
<dbReference type="GO" id="GO:0045504">
    <property type="term" value="F:dynein heavy chain binding"/>
    <property type="evidence" value="ECO:0007669"/>
    <property type="project" value="TreeGrafter"/>
</dbReference>
<dbReference type="VEuPathDB" id="GiardiaDB:GL50581_3534"/>
<dbReference type="Proteomes" id="UP000018040">
    <property type="component" value="Unassembled WGS sequence"/>
</dbReference>
<dbReference type="PANTHER" id="PTHR12442:SF5">
    <property type="entry name" value="DYNEIN AXONEMAL INTERMEDIATE CHAIN 3"/>
    <property type="match status" value="1"/>
</dbReference>
<dbReference type="InterPro" id="IPR015943">
    <property type="entry name" value="WD40/YVTN_repeat-like_dom_sf"/>
</dbReference>
<evidence type="ECO:0000313" key="6">
    <source>
        <dbReference type="Proteomes" id="UP000018040"/>
    </source>
</evidence>
<keyword evidence="3" id="KW-0853">WD repeat</keyword>
<keyword evidence="4" id="KW-0677">Repeat</keyword>
<dbReference type="GO" id="GO:0036159">
    <property type="term" value="P:inner dynein arm assembly"/>
    <property type="evidence" value="ECO:0007669"/>
    <property type="project" value="TreeGrafter"/>
</dbReference>
<dbReference type="SMART" id="SM00320">
    <property type="entry name" value="WD40"/>
    <property type="match status" value="4"/>
</dbReference>
<gene>
    <name evidence="5" type="ORF">GSB_33592</name>
</gene>
<dbReference type="InterPro" id="IPR001680">
    <property type="entry name" value="WD40_rpt"/>
</dbReference>
<dbReference type="GO" id="GO:0045503">
    <property type="term" value="F:dynein light chain binding"/>
    <property type="evidence" value="ECO:0007669"/>
    <property type="project" value="TreeGrafter"/>
</dbReference>
<name>V6U0Y1_GIAIN</name>
<accession>V6U0Y1</accession>
<reference evidence="5 6" key="2">
    <citation type="journal article" date="2013" name="Genome Biol. Evol.">
        <title>Genome sequencing of Giardia lamblia genotypes A2 and B isolates (DH and GS) and comparative analysis with the genomes of genotypes A1 and E (WB and Pig).</title>
        <authorList>
            <person name="Adam R.D."/>
            <person name="Dahlstrom E.W."/>
            <person name="Martens C.A."/>
            <person name="Bruno D.P."/>
            <person name="Barbian K.D."/>
            <person name="Ricklefs S.M."/>
            <person name="Hernandez M.M."/>
            <person name="Narla N.P."/>
            <person name="Patel R.B."/>
            <person name="Porcella S.F."/>
            <person name="Nash T.E."/>
        </authorList>
    </citation>
    <scope>NUCLEOTIDE SEQUENCE [LARGE SCALE GENOMIC DNA]</scope>
    <source>
        <strain evidence="5 6">GS</strain>
    </source>
</reference>
<comment type="caution">
    <text evidence="5">The sequence shown here is derived from an EMBL/GenBank/DDBJ whole genome shotgun (WGS) entry which is preliminary data.</text>
</comment>
<reference evidence="6" key="1">
    <citation type="submission" date="2012-02" db="EMBL/GenBank/DDBJ databases">
        <title>Genome sequencing of Giardia lamblia Genotypes A2 and B isolates (DH and GS) and comparative analysis with the genomes of Genotypes A1 and E (WB and Pig).</title>
        <authorList>
            <person name="Adam R."/>
            <person name="Dahlstrom E."/>
            <person name="Martens C."/>
            <person name="Bruno D."/>
            <person name="Barbian K."/>
            <person name="Porcella S.F."/>
            <person name="Nash T."/>
        </authorList>
    </citation>
    <scope>NUCLEOTIDE SEQUENCE</scope>
    <source>
        <strain evidence="6">GS</strain>
    </source>
</reference>
<dbReference type="GO" id="GO:0036156">
    <property type="term" value="C:inner dynein arm"/>
    <property type="evidence" value="ECO:0007669"/>
    <property type="project" value="TreeGrafter"/>
</dbReference>
<dbReference type="EMBL" id="AHHH01000026">
    <property type="protein sequence ID" value="ESU44267.1"/>
    <property type="molecule type" value="Genomic_DNA"/>
</dbReference>
<dbReference type="VEuPathDB" id="GiardiaDB:DHA2_33592"/>
<dbReference type="eggNOG" id="KOG1587">
    <property type="taxonomic scope" value="Eukaryota"/>
</dbReference>
<dbReference type="PANTHER" id="PTHR12442">
    <property type="entry name" value="DYNEIN INTERMEDIATE CHAIN"/>
    <property type="match status" value="1"/>
</dbReference>
<dbReference type="Gene3D" id="2.130.10.10">
    <property type="entry name" value="YVTN repeat-like/Quinoprotein amine dehydrogenase"/>
    <property type="match status" value="1"/>
</dbReference>
<organism evidence="5 6">
    <name type="scientific">Giardia intestinalis</name>
    <name type="common">Giardia lamblia</name>
    <dbReference type="NCBI Taxonomy" id="5741"/>
    <lineage>
        <taxon>Eukaryota</taxon>
        <taxon>Metamonada</taxon>
        <taxon>Diplomonadida</taxon>
        <taxon>Hexamitidae</taxon>
        <taxon>Giardiinae</taxon>
        <taxon>Giardia</taxon>
    </lineage>
</organism>